<dbReference type="NCBIfam" id="TIGR02454">
    <property type="entry name" value="ECF_T_CbiQ"/>
    <property type="match status" value="1"/>
</dbReference>
<dbReference type="Proteomes" id="UP000180098">
    <property type="component" value="Unassembled WGS sequence"/>
</dbReference>
<evidence type="ECO:0000256" key="6">
    <source>
        <dbReference type="SAM" id="Phobius"/>
    </source>
</evidence>
<keyword evidence="3 6" id="KW-0812">Transmembrane</keyword>
<feature type="transmembrane region" description="Helical" evidence="6">
    <location>
        <begin position="140"/>
        <end position="159"/>
    </location>
</feature>
<evidence type="ECO:0000256" key="2">
    <source>
        <dbReference type="ARBA" id="ARBA00022475"/>
    </source>
</evidence>
<feature type="transmembrane region" description="Helical" evidence="6">
    <location>
        <begin position="99"/>
        <end position="120"/>
    </location>
</feature>
<evidence type="ECO:0000256" key="5">
    <source>
        <dbReference type="ARBA" id="ARBA00023136"/>
    </source>
</evidence>
<dbReference type="CDD" id="cd16914">
    <property type="entry name" value="EcfT"/>
    <property type="match status" value="1"/>
</dbReference>
<reference evidence="7 8" key="1">
    <citation type="submission" date="2016-10" db="EMBL/GenBank/DDBJ databases">
        <title>Draft genome sequences of four alkaliphilic bacteria belonging to the Anaerobacillus genus.</title>
        <authorList>
            <person name="Bassil N.M."/>
            <person name="Lloyd J.R."/>
        </authorList>
    </citation>
    <scope>NUCLEOTIDE SEQUENCE [LARGE SCALE GENOMIC DNA]</scope>
    <source>
        <strain evidence="7 8">DSM 15340</strain>
    </source>
</reference>
<feature type="transmembrane region" description="Helical" evidence="6">
    <location>
        <begin position="227"/>
        <end position="248"/>
    </location>
</feature>
<evidence type="ECO:0000256" key="1">
    <source>
        <dbReference type="ARBA" id="ARBA00004651"/>
    </source>
</evidence>
<keyword evidence="4 6" id="KW-1133">Transmembrane helix</keyword>
<dbReference type="GO" id="GO:0043190">
    <property type="term" value="C:ATP-binding cassette (ABC) transporter complex"/>
    <property type="evidence" value="ECO:0007669"/>
    <property type="project" value="InterPro"/>
</dbReference>
<evidence type="ECO:0000256" key="3">
    <source>
        <dbReference type="ARBA" id="ARBA00022692"/>
    </source>
</evidence>
<dbReference type="InterPro" id="IPR012809">
    <property type="entry name" value="ECF_CbiQ"/>
</dbReference>
<dbReference type="PANTHER" id="PTHR34857:SF2">
    <property type="entry name" value="SLL0384 PROTEIN"/>
    <property type="match status" value="1"/>
</dbReference>
<feature type="transmembrane region" description="Helical" evidence="6">
    <location>
        <begin position="72"/>
        <end position="92"/>
    </location>
</feature>
<organism evidence="7 8">
    <name type="scientific">Anaerobacillus arseniciselenatis</name>
    <dbReference type="NCBI Taxonomy" id="85682"/>
    <lineage>
        <taxon>Bacteria</taxon>
        <taxon>Bacillati</taxon>
        <taxon>Bacillota</taxon>
        <taxon>Bacilli</taxon>
        <taxon>Bacillales</taxon>
        <taxon>Bacillaceae</taxon>
        <taxon>Anaerobacillus</taxon>
    </lineage>
</organism>
<feature type="transmembrane region" description="Helical" evidence="6">
    <location>
        <begin position="28"/>
        <end position="60"/>
    </location>
</feature>
<dbReference type="InterPro" id="IPR003339">
    <property type="entry name" value="ABC/ECF_trnsptr_transmembrane"/>
</dbReference>
<comment type="subcellular location">
    <subcellularLocation>
        <location evidence="1">Cell membrane</location>
        <topology evidence="1">Multi-pass membrane protein</topology>
    </subcellularLocation>
</comment>
<evidence type="ECO:0000256" key="4">
    <source>
        <dbReference type="ARBA" id="ARBA00022989"/>
    </source>
</evidence>
<proteinExistence type="predicted"/>
<dbReference type="InterPro" id="IPR051611">
    <property type="entry name" value="ECF_transporter_component"/>
</dbReference>
<dbReference type="GO" id="GO:0006824">
    <property type="term" value="P:cobalt ion transport"/>
    <property type="evidence" value="ECO:0007669"/>
    <property type="project" value="InterPro"/>
</dbReference>
<dbReference type="OrthoDB" id="8585740at2"/>
<evidence type="ECO:0000313" key="7">
    <source>
        <dbReference type="EMBL" id="OIJ14137.1"/>
    </source>
</evidence>
<dbReference type="Pfam" id="PF02361">
    <property type="entry name" value="CbiQ"/>
    <property type="match status" value="1"/>
</dbReference>
<evidence type="ECO:0000313" key="8">
    <source>
        <dbReference type="Proteomes" id="UP000180098"/>
    </source>
</evidence>
<accession>A0A1S2LR26</accession>
<name>A0A1S2LR26_9BACI</name>
<dbReference type="EMBL" id="MLQQ01000010">
    <property type="protein sequence ID" value="OIJ14137.1"/>
    <property type="molecule type" value="Genomic_DNA"/>
</dbReference>
<keyword evidence="2" id="KW-1003">Cell membrane</keyword>
<keyword evidence="5 6" id="KW-0472">Membrane</keyword>
<protein>
    <submittedName>
        <fullName evidence="7">Cobalt ECF transporter T component CbiQ</fullName>
    </submittedName>
</protein>
<comment type="caution">
    <text evidence="7">The sequence shown here is derived from an EMBL/GenBank/DDBJ whole genome shotgun (WGS) entry which is preliminary data.</text>
</comment>
<dbReference type="RefSeq" id="WP_071312832.1">
    <property type="nucleotide sequence ID" value="NZ_MLQQ01000010.1"/>
</dbReference>
<sequence length="249" mass="27957">MPKTQGDIQSDLVGVSAWALSWEARAKLLAVIVFIFGVISLNTASFAFIAFFISVIGALWMGLSIIFLLKRYLIIAPFLLLMTVPLLFSSGFPIEIEQVSFASIIILKAVTCMTVMTILLHTQTIDDFMDSLAHLKVPPIVITILLLSYRYVFLFFDDIQKMQLAARSRFFSGKITLRNLKIYGQLMGGLLIKSLDRAENVYKAMTARCFNGTLRVGNAKQLNRSDIFKTVASFTLIFALIAVERIYFL</sequence>
<keyword evidence="8" id="KW-1185">Reference proteome</keyword>
<dbReference type="AlphaFoldDB" id="A0A1S2LR26"/>
<dbReference type="PANTHER" id="PTHR34857">
    <property type="entry name" value="SLL0384 PROTEIN"/>
    <property type="match status" value="1"/>
</dbReference>
<gene>
    <name evidence="7" type="ORF">BKP35_08035</name>
</gene>